<evidence type="ECO:0000256" key="1">
    <source>
        <dbReference type="SAM" id="MobiDB-lite"/>
    </source>
</evidence>
<name>A0A0A0JLI1_9MICO</name>
<evidence type="ECO:0000313" key="3">
    <source>
        <dbReference type="Proteomes" id="UP000030011"/>
    </source>
</evidence>
<accession>A0A0A0JLI1</accession>
<keyword evidence="3" id="KW-1185">Reference proteome</keyword>
<dbReference type="AlphaFoldDB" id="A0A0A0JLI1"/>
<dbReference type="Proteomes" id="UP000030011">
    <property type="component" value="Unassembled WGS sequence"/>
</dbReference>
<gene>
    <name evidence="2" type="ORF">N803_14240</name>
</gene>
<dbReference type="EMBL" id="AVPK01000005">
    <property type="protein sequence ID" value="KGN37604.1"/>
    <property type="molecule type" value="Genomic_DNA"/>
</dbReference>
<evidence type="ECO:0000313" key="2">
    <source>
        <dbReference type="EMBL" id="KGN37604.1"/>
    </source>
</evidence>
<reference evidence="2 3" key="1">
    <citation type="submission" date="2013-08" db="EMBL/GenBank/DDBJ databases">
        <title>The genome sequence of Knoellia subterranea.</title>
        <authorList>
            <person name="Zhu W."/>
            <person name="Wang G."/>
        </authorList>
    </citation>
    <scope>NUCLEOTIDE SEQUENCE [LARGE SCALE GENOMIC DNA]</scope>
    <source>
        <strain evidence="2 3">KCTC 19937</strain>
    </source>
</reference>
<feature type="region of interest" description="Disordered" evidence="1">
    <location>
        <begin position="46"/>
        <end position="75"/>
    </location>
</feature>
<protein>
    <submittedName>
        <fullName evidence="2">Uncharacterized protein</fullName>
    </submittedName>
</protein>
<organism evidence="2 3">
    <name type="scientific">Knoellia subterranea KCTC 19937</name>
    <dbReference type="NCBI Taxonomy" id="1385521"/>
    <lineage>
        <taxon>Bacteria</taxon>
        <taxon>Bacillati</taxon>
        <taxon>Actinomycetota</taxon>
        <taxon>Actinomycetes</taxon>
        <taxon>Micrococcales</taxon>
        <taxon>Intrasporangiaceae</taxon>
        <taxon>Knoellia</taxon>
    </lineage>
</organism>
<comment type="caution">
    <text evidence="2">The sequence shown here is derived from an EMBL/GenBank/DDBJ whole genome shotgun (WGS) entry which is preliminary data.</text>
</comment>
<proteinExistence type="predicted"/>
<sequence>MHARVTHRGVGALDIAGDAFERDAALGAAQVQGCQMVCGRTESGLQRMTSAGSKVPSAQRAPSGSIRSNIGRGLS</sequence>